<dbReference type="EMBL" id="JBHOMY010000098">
    <property type="protein sequence ID" value="MFC1459363.1"/>
    <property type="molecule type" value="Genomic_DNA"/>
</dbReference>
<evidence type="ECO:0008006" key="3">
    <source>
        <dbReference type="Google" id="ProtNLM"/>
    </source>
</evidence>
<dbReference type="Proteomes" id="UP001593940">
    <property type="component" value="Unassembled WGS sequence"/>
</dbReference>
<evidence type="ECO:0000313" key="1">
    <source>
        <dbReference type="EMBL" id="MFC1459363.1"/>
    </source>
</evidence>
<protein>
    <recommendedName>
        <fullName evidence="3">Transposase</fullName>
    </recommendedName>
</protein>
<organism evidence="1 2">
    <name type="scientific">Microvirga arabica</name>
    <dbReference type="NCBI Taxonomy" id="1128671"/>
    <lineage>
        <taxon>Bacteria</taxon>
        <taxon>Pseudomonadati</taxon>
        <taxon>Pseudomonadota</taxon>
        <taxon>Alphaproteobacteria</taxon>
        <taxon>Hyphomicrobiales</taxon>
        <taxon>Methylobacteriaceae</taxon>
        <taxon>Microvirga</taxon>
    </lineage>
</organism>
<accession>A0ABV6YDK0</accession>
<sequence length="46" mass="4990">MQGKPAPRPSSGGQIEIGFTNGRTLRIDVGVDAEVLRRLIRVVEEA</sequence>
<dbReference type="RefSeq" id="WP_377031038.1">
    <property type="nucleotide sequence ID" value="NZ_JBHOMY010000098.1"/>
</dbReference>
<gene>
    <name evidence="1" type="ORF">ACETIH_22205</name>
</gene>
<reference evidence="1 2" key="1">
    <citation type="submission" date="2024-09" db="EMBL/GenBank/DDBJ databases">
        <title>Nodulacao em especies de Leguminosae Basais da Amazonia e Caracterizacao dos Rizobios e Bacterias Associadas aos Nodulos.</title>
        <authorList>
            <person name="Jambeiro I.C.A."/>
            <person name="Lopes I.S."/>
            <person name="Aguiar E.R.G.R."/>
            <person name="Santos A.F.J."/>
            <person name="Dos Santos J.M.F."/>
            <person name="Gross E."/>
        </authorList>
    </citation>
    <scope>NUCLEOTIDE SEQUENCE [LARGE SCALE GENOMIC DNA]</scope>
    <source>
        <strain evidence="1 2">BRUESC1165</strain>
    </source>
</reference>
<name>A0ABV6YDK0_9HYPH</name>
<evidence type="ECO:0000313" key="2">
    <source>
        <dbReference type="Proteomes" id="UP001593940"/>
    </source>
</evidence>
<proteinExistence type="predicted"/>
<keyword evidence="2" id="KW-1185">Reference proteome</keyword>
<comment type="caution">
    <text evidence="1">The sequence shown here is derived from an EMBL/GenBank/DDBJ whole genome shotgun (WGS) entry which is preliminary data.</text>
</comment>